<organism evidence="2">
    <name type="scientific">Paenibacillus sp. AN1007</name>
    <dbReference type="NCBI Taxonomy" id="3151385"/>
    <lineage>
        <taxon>Bacteria</taxon>
        <taxon>Bacillati</taxon>
        <taxon>Bacillota</taxon>
        <taxon>Bacilli</taxon>
        <taxon>Bacillales</taxon>
        <taxon>Paenibacillaceae</taxon>
        <taxon>Paenibacillus</taxon>
    </lineage>
</organism>
<reference evidence="2" key="1">
    <citation type="submission" date="2024-05" db="EMBL/GenBank/DDBJ databases">
        <title>Draft genome assemblies of 36 bacteria isolated from hibernating arctic ground squirrels.</title>
        <authorList>
            <person name="McKee H."/>
            <person name="Mullen L."/>
            <person name="Drown D.M."/>
            <person name="Duddleston K.N."/>
        </authorList>
    </citation>
    <scope>NUCLEOTIDE SEQUENCE</scope>
    <source>
        <strain evidence="2">AN1007</strain>
    </source>
</reference>
<evidence type="ECO:0000256" key="1">
    <source>
        <dbReference type="SAM" id="Phobius"/>
    </source>
</evidence>
<dbReference type="EMBL" id="CP159992">
    <property type="protein sequence ID" value="XCP95055.1"/>
    <property type="molecule type" value="Genomic_DNA"/>
</dbReference>
<name>A0AAU8NAY6_9BACL</name>
<keyword evidence="1" id="KW-1133">Transmembrane helix</keyword>
<dbReference type="AlphaFoldDB" id="A0AAU8NAY6"/>
<keyword evidence="1" id="KW-0812">Transmembrane</keyword>
<gene>
    <name evidence="2" type="ORF">ABXS70_28880</name>
</gene>
<keyword evidence="1" id="KW-0472">Membrane</keyword>
<proteinExistence type="predicted"/>
<accession>A0AAU8NAY6</accession>
<sequence length="43" mass="4839">MKKKWLVRISAYTGYSILIVLALFYLVSLAAVLMLAIFDFQGA</sequence>
<protein>
    <submittedName>
        <fullName evidence="2">Uncharacterized protein</fullName>
    </submittedName>
</protein>
<feature type="transmembrane region" description="Helical" evidence="1">
    <location>
        <begin position="12"/>
        <end position="38"/>
    </location>
</feature>
<evidence type="ECO:0000313" key="2">
    <source>
        <dbReference type="EMBL" id="XCP95055.1"/>
    </source>
</evidence>
<dbReference type="RefSeq" id="WP_342553109.1">
    <property type="nucleotide sequence ID" value="NZ_CP159992.1"/>
</dbReference>